<dbReference type="GO" id="GO:0005730">
    <property type="term" value="C:nucleolus"/>
    <property type="evidence" value="ECO:0007669"/>
    <property type="project" value="EnsemblFungi"/>
</dbReference>
<evidence type="ECO:0000256" key="8">
    <source>
        <dbReference type="ARBA" id="ARBA00022728"/>
    </source>
</evidence>
<comment type="similarity">
    <text evidence="3 13">Belongs to the snRNP Sm proteins family. SmF/LSm6 subfamily.</text>
</comment>
<keyword evidence="5" id="KW-0698">rRNA processing</keyword>
<accession>A0A1E4TM12</accession>
<keyword evidence="16" id="KW-1185">Reference proteome</keyword>
<evidence type="ECO:0000256" key="2">
    <source>
        <dbReference type="ARBA" id="ARBA00004496"/>
    </source>
</evidence>
<keyword evidence="12 13" id="KW-0687">Ribonucleoprotein</keyword>
<reference evidence="16" key="1">
    <citation type="submission" date="2016-02" db="EMBL/GenBank/DDBJ databases">
        <title>Comparative genomics of biotechnologically important yeasts.</title>
        <authorList>
            <consortium name="DOE Joint Genome Institute"/>
            <person name="Riley R."/>
            <person name="Haridas S."/>
            <person name="Wolfe K.H."/>
            <person name="Lopes M.R."/>
            <person name="Hittinger C.T."/>
            <person name="Goker M."/>
            <person name="Salamov A."/>
            <person name="Wisecaver J."/>
            <person name="Long T.M."/>
            <person name="Aerts A.L."/>
            <person name="Barry K."/>
            <person name="Choi C."/>
            <person name="Clum A."/>
            <person name="Coughlan A.Y."/>
            <person name="Deshpande S."/>
            <person name="Douglass A.P."/>
            <person name="Hanson S.J."/>
            <person name="Klenk H.-P."/>
            <person name="Labutti K."/>
            <person name="Lapidus A."/>
            <person name="Lindquist E."/>
            <person name="Lipzen A."/>
            <person name="Meier-Kolthoff J.P."/>
            <person name="Ohm R.A."/>
            <person name="Otillar R.P."/>
            <person name="Pangilinan J."/>
            <person name="Peng Y."/>
            <person name="Rokas A."/>
            <person name="Rosa C.A."/>
            <person name="Scheuner C."/>
            <person name="Sibirny A.A."/>
            <person name="Slot J.C."/>
            <person name="Stielow J.B."/>
            <person name="Sun H."/>
            <person name="Kurtzman C.P."/>
            <person name="Blackwell M."/>
            <person name="Jeffries T.W."/>
            <person name="Grigoriev I.V."/>
        </authorList>
    </citation>
    <scope>NUCLEOTIDE SEQUENCE [LARGE SCALE GENOMIC DNA]</scope>
    <source>
        <strain evidence="16">NRRL Y-17796</strain>
    </source>
</reference>
<comment type="subcellular location">
    <subcellularLocation>
        <location evidence="2">Cytoplasm</location>
    </subcellularLocation>
    <subcellularLocation>
        <location evidence="1 13">Nucleus</location>
    </subcellularLocation>
</comment>
<dbReference type="GO" id="GO:0008033">
    <property type="term" value="P:tRNA processing"/>
    <property type="evidence" value="ECO:0007669"/>
    <property type="project" value="UniProtKB-KW"/>
</dbReference>
<evidence type="ECO:0000256" key="1">
    <source>
        <dbReference type="ARBA" id="ARBA00004123"/>
    </source>
</evidence>
<gene>
    <name evidence="15" type="ORF">CANCADRAFT_21509</name>
</gene>
<keyword evidence="4" id="KW-0963">Cytoplasm</keyword>
<keyword evidence="9 13" id="KW-0694">RNA-binding</keyword>
<keyword evidence="7" id="KW-0819">tRNA processing</keyword>
<dbReference type="PANTHER" id="PTHR11021:SF1">
    <property type="entry name" value="U6 SNRNA-ASSOCIATED SM-LIKE PROTEIN LSM6"/>
    <property type="match status" value="1"/>
</dbReference>
<dbReference type="GO" id="GO:0005688">
    <property type="term" value="C:U6 snRNP"/>
    <property type="evidence" value="ECO:0007669"/>
    <property type="project" value="EnsemblFungi"/>
</dbReference>
<dbReference type="AlphaFoldDB" id="A0A1E4TM12"/>
<dbReference type="CDD" id="cd01726">
    <property type="entry name" value="LSm6"/>
    <property type="match status" value="1"/>
</dbReference>
<evidence type="ECO:0000256" key="4">
    <source>
        <dbReference type="ARBA" id="ARBA00022490"/>
    </source>
</evidence>
<dbReference type="InterPro" id="IPR010920">
    <property type="entry name" value="LSM_dom_sf"/>
</dbReference>
<dbReference type="GO" id="GO:1990726">
    <property type="term" value="C:Lsm1-7-Pat1 complex"/>
    <property type="evidence" value="ECO:0007669"/>
    <property type="project" value="EnsemblFungi"/>
</dbReference>
<dbReference type="GO" id="GO:0005732">
    <property type="term" value="C:sno(s)RNA-containing ribonucleoprotein complex"/>
    <property type="evidence" value="ECO:0007669"/>
    <property type="project" value="EnsemblFungi"/>
</dbReference>
<keyword evidence="11 13" id="KW-0539">Nucleus</keyword>
<evidence type="ECO:0000313" key="16">
    <source>
        <dbReference type="Proteomes" id="UP000095023"/>
    </source>
</evidence>
<dbReference type="GO" id="GO:0008266">
    <property type="term" value="F:poly(U) RNA binding"/>
    <property type="evidence" value="ECO:0007669"/>
    <property type="project" value="EnsemblFungi"/>
</dbReference>
<keyword evidence="10 13" id="KW-0508">mRNA splicing</keyword>
<dbReference type="GO" id="GO:0005682">
    <property type="term" value="C:U5 snRNP"/>
    <property type="evidence" value="ECO:0007669"/>
    <property type="project" value="EnsemblFungi"/>
</dbReference>
<dbReference type="GO" id="GO:0030620">
    <property type="term" value="F:U2 snRNA binding"/>
    <property type="evidence" value="ECO:0007669"/>
    <property type="project" value="EnsemblFungi"/>
</dbReference>
<sequence>MSSKQDPSAFLAGIKGKDVTVELNSGIEYKGLLKSVDGYMNISLSNTKEIANNKVTKEYGDVFIRGNNVLLISN</sequence>
<dbReference type="GO" id="GO:0046540">
    <property type="term" value="C:U4/U6 x U5 tri-snRNP complex"/>
    <property type="evidence" value="ECO:0007669"/>
    <property type="project" value="EnsemblFungi"/>
</dbReference>
<evidence type="ECO:0000256" key="7">
    <source>
        <dbReference type="ARBA" id="ARBA00022694"/>
    </source>
</evidence>
<organism evidence="15 16">
    <name type="scientific">Tortispora caseinolytica NRRL Y-17796</name>
    <dbReference type="NCBI Taxonomy" id="767744"/>
    <lineage>
        <taxon>Eukaryota</taxon>
        <taxon>Fungi</taxon>
        <taxon>Dikarya</taxon>
        <taxon>Ascomycota</taxon>
        <taxon>Saccharomycotina</taxon>
        <taxon>Trigonopsidomycetes</taxon>
        <taxon>Trigonopsidales</taxon>
        <taxon>Trigonopsidaceae</taxon>
        <taxon>Tortispora</taxon>
    </lineage>
</organism>
<dbReference type="Pfam" id="PF01423">
    <property type="entry name" value="LSM"/>
    <property type="match status" value="1"/>
</dbReference>
<dbReference type="Proteomes" id="UP000095023">
    <property type="component" value="Unassembled WGS sequence"/>
</dbReference>
<dbReference type="OrthoDB" id="268799at2759"/>
<dbReference type="InterPro" id="IPR047575">
    <property type="entry name" value="Sm"/>
</dbReference>
<dbReference type="GO" id="GO:0005681">
    <property type="term" value="C:spliceosomal complex"/>
    <property type="evidence" value="ECO:0007669"/>
    <property type="project" value="UniProtKB-KW"/>
</dbReference>
<evidence type="ECO:0000256" key="10">
    <source>
        <dbReference type="ARBA" id="ARBA00023187"/>
    </source>
</evidence>
<dbReference type="PANTHER" id="PTHR11021">
    <property type="entry name" value="SMALL NUCLEAR RIBONUCLEOPROTEIN F SNRNP-F"/>
    <property type="match status" value="1"/>
</dbReference>
<dbReference type="SUPFAM" id="SSF50182">
    <property type="entry name" value="Sm-like ribonucleoproteins"/>
    <property type="match status" value="1"/>
</dbReference>
<dbReference type="SMART" id="SM00651">
    <property type="entry name" value="Sm"/>
    <property type="match status" value="1"/>
</dbReference>
<dbReference type="EMBL" id="KV453841">
    <property type="protein sequence ID" value="ODV92800.1"/>
    <property type="molecule type" value="Genomic_DNA"/>
</dbReference>
<dbReference type="Gene3D" id="2.30.30.100">
    <property type="match status" value="1"/>
</dbReference>
<dbReference type="GO" id="GO:0030490">
    <property type="term" value="P:maturation of SSU-rRNA"/>
    <property type="evidence" value="ECO:0007669"/>
    <property type="project" value="EnsemblFungi"/>
</dbReference>
<dbReference type="PROSITE" id="PS52002">
    <property type="entry name" value="SM"/>
    <property type="match status" value="1"/>
</dbReference>
<dbReference type="PIRSF" id="PIRSF006609">
    <property type="entry name" value="snRNP_SmF"/>
    <property type="match status" value="1"/>
</dbReference>
<proteinExistence type="inferred from homology"/>
<evidence type="ECO:0000259" key="14">
    <source>
        <dbReference type="PROSITE" id="PS52002"/>
    </source>
</evidence>
<dbReference type="GO" id="GO:0000932">
    <property type="term" value="C:P-body"/>
    <property type="evidence" value="ECO:0007669"/>
    <property type="project" value="EnsemblFungi"/>
</dbReference>
<evidence type="ECO:0000256" key="13">
    <source>
        <dbReference type="PIRNR" id="PIRNR006609"/>
    </source>
</evidence>
<dbReference type="GO" id="GO:0000290">
    <property type="term" value="P:deadenylation-dependent decapping of nuclear-transcribed mRNA"/>
    <property type="evidence" value="ECO:0007669"/>
    <property type="project" value="EnsemblFungi"/>
</dbReference>
<keyword evidence="8 13" id="KW-0747">Spliceosome</keyword>
<evidence type="ECO:0000256" key="9">
    <source>
        <dbReference type="ARBA" id="ARBA00022884"/>
    </source>
</evidence>
<dbReference type="InterPro" id="IPR001163">
    <property type="entry name" value="Sm_dom_euk/arc"/>
</dbReference>
<feature type="domain" description="Sm" evidence="14">
    <location>
        <begin position="6"/>
        <end position="74"/>
    </location>
</feature>
<evidence type="ECO:0000256" key="6">
    <source>
        <dbReference type="ARBA" id="ARBA00022664"/>
    </source>
</evidence>
<name>A0A1E4TM12_9ASCO</name>
<evidence type="ECO:0000313" key="15">
    <source>
        <dbReference type="EMBL" id="ODV92800.1"/>
    </source>
</evidence>
<evidence type="ECO:0000256" key="12">
    <source>
        <dbReference type="ARBA" id="ARBA00023274"/>
    </source>
</evidence>
<evidence type="ECO:0000256" key="11">
    <source>
        <dbReference type="ARBA" id="ARBA00023242"/>
    </source>
</evidence>
<protein>
    <recommendedName>
        <fullName evidence="14">Sm domain-containing protein</fullName>
    </recommendedName>
</protein>
<keyword evidence="6 13" id="KW-0507">mRNA processing</keyword>
<dbReference type="InterPro" id="IPR016487">
    <property type="entry name" value="Lsm6/sSmF"/>
</dbReference>
<dbReference type="GO" id="GO:0000398">
    <property type="term" value="P:mRNA splicing, via spliceosome"/>
    <property type="evidence" value="ECO:0007669"/>
    <property type="project" value="EnsemblFungi"/>
</dbReference>
<evidence type="ECO:0000256" key="5">
    <source>
        <dbReference type="ARBA" id="ARBA00022552"/>
    </source>
</evidence>
<dbReference type="FunFam" id="2.30.30.100:FF:000037">
    <property type="entry name" value="U6 snRNA-associated Sm-like protein LSm6"/>
    <property type="match status" value="1"/>
</dbReference>
<evidence type="ECO:0000256" key="3">
    <source>
        <dbReference type="ARBA" id="ARBA00007927"/>
    </source>
</evidence>